<dbReference type="AlphaFoldDB" id="A0A2C9VLY9"/>
<protein>
    <submittedName>
        <fullName evidence="1">Uncharacterized protein</fullName>
    </submittedName>
</protein>
<dbReference type="EMBL" id="CM004392">
    <property type="protein sequence ID" value="OAY46623.1"/>
    <property type="molecule type" value="Genomic_DNA"/>
</dbReference>
<reference evidence="1" key="1">
    <citation type="submission" date="2016-02" db="EMBL/GenBank/DDBJ databases">
        <title>WGS assembly of Manihot esculenta.</title>
        <authorList>
            <person name="Bredeson J.V."/>
            <person name="Prochnik S.E."/>
            <person name="Lyons J.B."/>
            <person name="Schmutz J."/>
            <person name="Grimwood J."/>
            <person name="Vrebalov J."/>
            <person name="Bart R.S."/>
            <person name="Amuge T."/>
            <person name="Ferguson M.E."/>
            <person name="Green R."/>
            <person name="Putnam N."/>
            <person name="Stites J."/>
            <person name="Rounsley S."/>
            <person name="Rokhsar D.S."/>
        </authorList>
    </citation>
    <scope>NUCLEOTIDE SEQUENCE [LARGE SCALE GENOMIC DNA]</scope>
    <source>
        <tissue evidence="1">Leaf</tissue>
    </source>
</reference>
<accession>A0A2C9VLY9</accession>
<sequence length="40" mass="4794">MDTYSLLYLHEYNHWFQNPSVLPLRNAEVLLASKLIDKFL</sequence>
<organism evidence="1">
    <name type="scientific">Manihot esculenta</name>
    <name type="common">Cassava</name>
    <name type="synonym">Jatropha manihot</name>
    <dbReference type="NCBI Taxonomy" id="3983"/>
    <lineage>
        <taxon>Eukaryota</taxon>
        <taxon>Viridiplantae</taxon>
        <taxon>Streptophyta</taxon>
        <taxon>Embryophyta</taxon>
        <taxon>Tracheophyta</taxon>
        <taxon>Spermatophyta</taxon>
        <taxon>Magnoliopsida</taxon>
        <taxon>eudicotyledons</taxon>
        <taxon>Gunneridae</taxon>
        <taxon>Pentapetalae</taxon>
        <taxon>rosids</taxon>
        <taxon>fabids</taxon>
        <taxon>Malpighiales</taxon>
        <taxon>Euphorbiaceae</taxon>
        <taxon>Crotonoideae</taxon>
        <taxon>Manihoteae</taxon>
        <taxon>Manihot</taxon>
    </lineage>
</organism>
<proteinExistence type="predicted"/>
<evidence type="ECO:0000313" key="1">
    <source>
        <dbReference type="EMBL" id="OAY46623.1"/>
    </source>
</evidence>
<name>A0A2C9VLY9_MANES</name>
<gene>
    <name evidence="1" type="ORF">MANES_06G014500</name>
</gene>